<protein>
    <submittedName>
        <fullName evidence="1">15467_t:CDS:1</fullName>
    </submittedName>
</protein>
<sequence length="708" mass="81581">KSISALESQLALARAALAHSENTMQEQEQKLNYAEQTNEQSKSLINDLRNKVARFSERESTTEHYIKDLESKLEAQSMEQQKDQDLINELRNKISQLKSNGDSTEGYIQSLESRLATSEEQLNKFRQNVANLERRLQDREASYQDLENRMRLVEVDDKKLLLDEIDDRDKRITQLEQKVDLLMKELDRLREFSNSSFSNSLIDETDGHERSTSELSTTLSSSRSITPQLTSEQERMTVVLEAKLSELQKTHDNTVKEFNEMKDKYQASVAEMDDLRAQLSEAKLIYSEREDNFKSTPSTPITPMSPTSSNFRFSLPQSARSNELSKEALHKSLDVAKRVYHRKAKSLSEIKSTEKRDLVHQVIMQKLNTELKQLSSLHDDKDQGLGTIKQEFARLEMCYRETLELVEELREEIKRRDALAQLEVMSVVTSDHTYTEGYSPSMSDVDKLDIVQRLREEVEQLKEEQRLEMEVLSKYKKENINQVSRIESNIRDLREELQSVQDSKIDGQNNDSRVVELELRIKELEKQLVDAQGTQQEKIVETVKSLDDSIDSIPEENANASKSENEKDKLLAHQRQIEKLQVEIESKSHTIAALLLEYENIIKLRTELALAKEAEFVNNRTIKDLESKLNNSISETDSSEDTDSLTALKDELSEAKSTDSYLRTTIQELETKLSTAEKQSTSLQSLKDEITLLKNSEAEQKSRIEQLQ</sequence>
<dbReference type="Proteomes" id="UP000789920">
    <property type="component" value="Unassembled WGS sequence"/>
</dbReference>
<accession>A0ACA9RE92</accession>
<feature type="non-terminal residue" evidence="1">
    <location>
        <position position="708"/>
    </location>
</feature>
<keyword evidence="2" id="KW-1185">Reference proteome</keyword>
<comment type="caution">
    <text evidence="1">The sequence shown here is derived from an EMBL/GenBank/DDBJ whole genome shotgun (WGS) entry which is preliminary data.</text>
</comment>
<feature type="non-terminal residue" evidence="1">
    <location>
        <position position="1"/>
    </location>
</feature>
<dbReference type="EMBL" id="CAJVQC010051375">
    <property type="protein sequence ID" value="CAG8790285.1"/>
    <property type="molecule type" value="Genomic_DNA"/>
</dbReference>
<name>A0ACA9RE92_9GLOM</name>
<evidence type="ECO:0000313" key="2">
    <source>
        <dbReference type="Proteomes" id="UP000789920"/>
    </source>
</evidence>
<organism evidence="1 2">
    <name type="scientific">Racocetra persica</name>
    <dbReference type="NCBI Taxonomy" id="160502"/>
    <lineage>
        <taxon>Eukaryota</taxon>
        <taxon>Fungi</taxon>
        <taxon>Fungi incertae sedis</taxon>
        <taxon>Mucoromycota</taxon>
        <taxon>Glomeromycotina</taxon>
        <taxon>Glomeromycetes</taxon>
        <taxon>Diversisporales</taxon>
        <taxon>Gigasporaceae</taxon>
        <taxon>Racocetra</taxon>
    </lineage>
</organism>
<reference evidence="1" key="1">
    <citation type="submission" date="2021-06" db="EMBL/GenBank/DDBJ databases">
        <authorList>
            <person name="Kallberg Y."/>
            <person name="Tangrot J."/>
            <person name="Rosling A."/>
        </authorList>
    </citation>
    <scope>NUCLEOTIDE SEQUENCE</scope>
    <source>
        <strain evidence="1">MA461A</strain>
    </source>
</reference>
<evidence type="ECO:0000313" key="1">
    <source>
        <dbReference type="EMBL" id="CAG8790285.1"/>
    </source>
</evidence>
<gene>
    <name evidence="1" type="ORF">RPERSI_LOCUS19023</name>
</gene>
<proteinExistence type="predicted"/>